<dbReference type="Pfam" id="PF03572">
    <property type="entry name" value="Peptidase_S41"/>
    <property type="match status" value="1"/>
</dbReference>
<evidence type="ECO:0000313" key="2">
    <source>
        <dbReference type="EMBL" id="PSK91031.1"/>
    </source>
</evidence>
<dbReference type="Gene3D" id="3.90.226.10">
    <property type="entry name" value="2-enoyl-CoA Hydratase, Chain A, domain 1"/>
    <property type="match status" value="1"/>
</dbReference>
<protein>
    <submittedName>
        <fullName evidence="2">Peptidase S41-like protein</fullName>
    </submittedName>
</protein>
<comment type="caution">
    <text evidence="2">The sequence shown here is derived from an EMBL/GenBank/DDBJ whole genome shotgun (WGS) entry which is preliminary data.</text>
</comment>
<dbReference type="EMBL" id="PYGD01000006">
    <property type="protein sequence ID" value="PSK91031.1"/>
    <property type="molecule type" value="Genomic_DNA"/>
</dbReference>
<evidence type="ECO:0000313" key="3">
    <source>
        <dbReference type="Proteomes" id="UP000240572"/>
    </source>
</evidence>
<sequence>MFCLLLIQCVSNGYAQGNDIDFLIEKIRNAYAGYPGLTKNDKILFDKFAHKVAEEEETDTFRMLGKVAAYFDDHHLQVFKLSPPAELAFDSFKCQSLQNRLSGYFRDKAIRKDKYEGYWINDVKSTIIAIVRNKSKRDFYDIYYQTARTALVPPGFKIGCIEKLPSGRYLMDFQSPRVNTRFFLRSTFRNDSTLVTGDFTIWRKMATNAKFDFPNTVAAPISTTSGKVLDNDNYLLTLPDFTGPNISLVDSIVKADSDKIKKSKTLILDIRNNLGGTVSTYRTLVPYIATRPIIPVAGYKYCSADLLQHRRSQIAELLKRKEVDTAKLSELVKDSSKIYNNLGKFVFEPGDTLKYDGTMPMPKNVAIITNFAVQSAAELMVLDFKQSKKVKVFGENTLGAVDYLNAISFTLPSGQYMMTLPTFKREIPKGKKTIDSIGITPDVTIPTLQENWVEFVKKYYE</sequence>
<feature type="domain" description="Tail specific protease" evidence="1">
    <location>
        <begin position="237"/>
        <end position="444"/>
    </location>
</feature>
<accession>A0A2P8D1E8</accession>
<gene>
    <name evidence="2" type="ORF">B0I18_10641</name>
</gene>
<dbReference type="SUPFAM" id="SSF52096">
    <property type="entry name" value="ClpP/crotonase"/>
    <property type="match status" value="1"/>
</dbReference>
<keyword evidence="3" id="KW-1185">Reference proteome</keyword>
<dbReference type="GO" id="GO:0008236">
    <property type="term" value="F:serine-type peptidase activity"/>
    <property type="evidence" value="ECO:0007669"/>
    <property type="project" value="InterPro"/>
</dbReference>
<reference evidence="2 3" key="1">
    <citation type="submission" date="2018-03" db="EMBL/GenBank/DDBJ databases">
        <title>Genomic Encyclopedia of Type Strains, Phase III (KMG-III): the genomes of soil and plant-associated and newly described type strains.</title>
        <authorList>
            <person name="Whitman W."/>
        </authorList>
    </citation>
    <scope>NUCLEOTIDE SEQUENCE [LARGE SCALE GENOMIC DNA]</scope>
    <source>
        <strain evidence="2 3">CGMCC 1.12700</strain>
    </source>
</reference>
<dbReference type="Proteomes" id="UP000240572">
    <property type="component" value="Unassembled WGS sequence"/>
</dbReference>
<dbReference type="AlphaFoldDB" id="A0A2P8D1E8"/>
<dbReference type="GO" id="GO:0006508">
    <property type="term" value="P:proteolysis"/>
    <property type="evidence" value="ECO:0007669"/>
    <property type="project" value="InterPro"/>
</dbReference>
<organism evidence="2 3">
    <name type="scientific">Taibaiella chishuiensis</name>
    <dbReference type="NCBI Taxonomy" id="1434707"/>
    <lineage>
        <taxon>Bacteria</taxon>
        <taxon>Pseudomonadati</taxon>
        <taxon>Bacteroidota</taxon>
        <taxon>Chitinophagia</taxon>
        <taxon>Chitinophagales</taxon>
        <taxon>Chitinophagaceae</taxon>
        <taxon>Taibaiella</taxon>
    </lineage>
</organism>
<name>A0A2P8D1E8_9BACT</name>
<dbReference type="InterPro" id="IPR029045">
    <property type="entry name" value="ClpP/crotonase-like_dom_sf"/>
</dbReference>
<evidence type="ECO:0000259" key="1">
    <source>
        <dbReference type="Pfam" id="PF03572"/>
    </source>
</evidence>
<proteinExistence type="predicted"/>
<dbReference type="InterPro" id="IPR005151">
    <property type="entry name" value="Tail-specific_protease"/>
</dbReference>